<reference evidence="1" key="2">
    <citation type="journal article" date="2016" name="Fungal Biol.">
        <title>Ochratoxin A production by Penicillium thymicola.</title>
        <authorList>
            <person name="Nguyen H.D.T."/>
            <person name="McMullin D.R."/>
            <person name="Ponomareva E."/>
            <person name="Riley R."/>
            <person name="Pomraning K.R."/>
            <person name="Baker S.E."/>
            <person name="Seifert K.A."/>
        </authorList>
    </citation>
    <scope>NUCLEOTIDE SEQUENCE</scope>
    <source>
        <strain evidence="1">DAOM 180753</strain>
    </source>
</reference>
<comment type="caution">
    <text evidence="1">The sequence shown here is derived from an EMBL/GenBank/DDBJ whole genome shotgun (WGS) entry which is preliminary data.</text>
</comment>
<proteinExistence type="predicted"/>
<organism evidence="1 2">
    <name type="scientific">Penicillium thymicola</name>
    <dbReference type="NCBI Taxonomy" id="293382"/>
    <lineage>
        <taxon>Eukaryota</taxon>
        <taxon>Fungi</taxon>
        <taxon>Dikarya</taxon>
        <taxon>Ascomycota</taxon>
        <taxon>Pezizomycotina</taxon>
        <taxon>Eurotiomycetes</taxon>
        <taxon>Eurotiomycetidae</taxon>
        <taxon>Eurotiales</taxon>
        <taxon>Aspergillaceae</taxon>
        <taxon>Penicillium</taxon>
    </lineage>
</organism>
<dbReference type="Proteomes" id="UP001227192">
    <property type="component" value="Unassembled WGS sequence"/>
</dbReference>
<sequence>MGVAKVQDQRSYNVKWAPKTKSKELGKSIGETWVLISKRQGRKRVVADGTVTKTKKAQKVSHHAVFACRLVWIFAEDVDLRRVLVDDSLGRICG</sequence>
<evidence type="ECO:0000313" key="2">
    <source>
        <dbReference type="Proteomes" id="UP001227192"/>
    </source>
</evidence>
<evidence type="ECO:0000313" key="1">
    <source>
        <dbReference type="EMBL" id="KAJ9485933.1"/>
    </source>
</evidence>
<reference evidence="1" key="1">
    <citation type="submission" date="2015-06" db="EMBL/GenBank/DDBJ databases">
        <authorList>
            <person name="Nguyen H."/>
        </authorList>
    </citation>
    <scope>NUCLEOTIDE SEQUENCE</scope>
    <source>
        <strain evidence="1">DAOM 180753</strain>
    </source>
</reference>
<keyword evidence="2" id="KW-1185">Reference proteome</keyword>
<accession>A0AAI9TF17</accession>
<dbReference type="AlphaFoldDB" id="A0AAI9TF17"/>
<dbReference type="EMBL" id="LACB01000238">
    <property type="protein sequence ID" value="KAJ9485933.1"/>
    <property type="molecule type" value="Genomic_DNA"/>
</dbReference>
<protein>
    <submittedName>
        <fullName evidence="1">Uncharacterized protein</fullName>
    </submittedName>
</protein>
<name>A0AAI9TF17_PENTH</name>
<gene>
    <name evidence="1" type="ORF">VN97_g7417</name>
</gene>